<dbReference type="OrthoDB" id="8907209at2"/>
<evidence type="ECO:0000256" key="1">
    <source>
        <dbReference type="SAM" id="Coils"/>
    </source>
</evidence>
<dbReference type="GeneID" id="80803257"/>
<feature type="coiled-coil region" evidence="1">
    <location>
        <begin position="9"/>
        <end position="36"/>
    </location>
</feature>
<organism evidence="2 3">
    <name type="scientific">Comamonas terrigena</name>
    <dbReference type="NCBI Taxonomy" id="32013"/>
    <lineage>
        <taxon>Bacteria</taxon>
        <taxon>Pseudomonadati</taxon>
        <taxon>Pseudomonadota</taxon>
        <taxon>Betaproteobacteria</taxon>
        <taxon>Burkholderiales</taxon>
        <taxon>Comamonadaceae</taxon>
        <taxon>Comamonas</taxon>
    </lineage>
</organism>
<name>A0A2A7UPY8_COMTR</name>
<keyword evidence="3" id="KW-1185">Reference proteome</keyword>
<gene>
    <name evidence="2" type="ORF">CRM82_00710</name>
</gene>
<dbReference type="AlphaFoldDB" id="A0A2A7UPY8"/>
<dbReference type="Proteomes" id="UP000220246">
    <property type="component" value="Unassembled WGS sequence"/>
</dbReference>
<keyword evidence="1" id="KW-0175">Coiled coil</keyword>
<protein>
    <submittedName>
        <fullName evidence="2">Uncharacterized protein</fullName>
    </submittedName>
</protein>
<evidence type="ECO:0000313" key="3">
    <source>
        <dbReference type="Proteomes" id="UP000220246"/>
    </source>
</evidence>
<dbReference type="EMBL" id="PDEA01000001">
    <property type="protein sequence ID" value="PEH87333.1"/>
    <property type="molecule type" value="Genomic_DNA"/>
</dbReference>
<reference evidence="3" key="1">
    <citation type="submission" date="2017-09" db="EMBL/GenBank/DDBJ databases">
        <title>FDA dAtabase for Regulatory Grade micrObial Sequences (FDA-ARGOS): Supporting development and validation of Infectious Disease Dx tests.</title>
        <authorList>
            <person name="Minogue T."/>
            <person name="Wolcott M."/>
            <person name="Wasieloski L."/>
            <person name="Aguilar W."/>
            <person name="Moore D."/>
            <person name="Tallon L."/>
            <person name="Sadzewicz L."/>
            <person name="Ott S."/>
            <person name="Zhao X."/>
            <person name="Nagaraj S."/>
            <person name="Vavikolanu K."/>
            <person name="Aluvathingal J."/>
            <person name="Nadendla S."/>
            <person name="Sichtig H."/>
        </authorList>
    </citation>
    <scope>NUCLEOTIDE SEQUENCE [LARGE SCALE GENOMIC DNA]</scope>
    <source>
        <strain evidence="3">FDAARGOS_394</strain>
    </source>
</reference>
<dbReference type="STRING" id="1219032.GCA_001515545_03695"/>
<evidence type="ECO:0000313" key="2">
    <source>
        <dbReference type="EMBL" id="PEH87333.1"/>
    </source>
</evidence>
<sequence length="126" mass="14219">MQTENTTTELALQEHVERLSASIERLNARIARLATALDVSLDKDSEVERVLQRDTNAPGDTRQHRMREELRGLLVLRYGVTTRFTQKLGAEVTRDLFICAEEKLLREGFRPGADGIDLRALEAEAA</sequence>
<accession>A0A2A7UPY8</accession>
<dbReference type="RefSeq" id="WP_066541128.1">
    <property type="nucleotide sequence ID" value="NZ_DALZQJ010000027.1"/>
</dbReference>
<proteinExistence type="predicted"/>
<comment type="caution">
    <text evidence="2">The sequence shown here is derived from an EMBL/GenBank/DDBJ whole genome shotgun (WGS) entry which is preliminary data.</text>
</comment>